<dbReference type="RefSeq" id="WP_252854140.1">
    <property type="nucleotide sequence ID" value="NZ_JAMXLR010000064.1"/>
</dbReference>
<dbReference type="InterPro" id="IPR013325">
    <property type="entry name" value="RNA_pol_sigma_r2"/>
</dbReference>
<dbReference type="GO" id="GO:0006352">
    <property type="term" value="P:DNA-templated transcription initiation"/>
    <property type="evidence" value="ECO:0007669"/>
    <property type="project" value="InterPro"/>
</dbReference>
<dbReference type="PANTHER" id="PTHR43133:SF8">
    <property type="entry name" value="RNA POLYMERASE SIGMA FACTOR HI_1459-RELATED"/>
    <property type="match status" value="1"/>
</dbReference>
<evidence type="ECO:0000256" key="5">
    <source>
        <dbReference type="ARBA" id="ARBA00023163"/>
    </source>
</evidence>
<accession>A0A9X2FGI4</accession>
<evidence type="ECO:0000256" key="2">
    <source>
        <dbReference type="ARBA" id="ARBA00023015"/>
    </source>
</evidence>
<keyword evidence="3" id="KW-0731">Sigma factor</keyword>
<comment type="caution">
    <text evidence="8">The sequence shown here is derived from an EMBL/GenBank/DDBJ whole genome shotgun (WGS) entry which is preliminary data.</text>
</comment>
<dbReference type="Pfam" id="PF04542">
    <property type="entry name" value="Sigma70_r2"/>
    <property type="match status" value="1"/>
</dbReference>
<dbReference type="InterPro" id="IPR007627">
    <property type="entry name" value="RNA_pol_sigma70_r2"/>
</dbReference>
<dbReference type="GO" id="GO:0016987">
    <property type="term" value="F:sigma factor activity"/>
    <property type="evidence" value="ECO:0007669"/>
    <property type="project" value="UniProtKB-KW"/>
</dbReference>
<sequence length="199" mass="22255">MNGPQESKSERNKKLSKASTVTEYAAHYQQAYPRLMAVAAGVLGRREGAEDIVQDAASLAVEKRREFDSPAAYVAWMFGVVRRFALNERRKTHRRQTYATDPHEFTAVSDVHSTPGPLPVDPCSGELVAGQASFEDDLLEALHDLSEDARCCLLLRTVHDLSYAEIEQLLGIPRGTAMSHVHRSRQHLRTRLASQETRT</sequence>
<name>A0A9X2FGI4_9BACT</name>
<gene>
    <name evidence="8" type="ORF">NG895_19160</name>
</gene>
<dbReference type="GO" id="GO:0003677">
    <property type="term" value="F:DNA binding"/>
    <property type="evidence" value="ECO:0007669"/>
    <property type="project" value="UniProtKB-KW"/>
</dbReference>
<comment type="similarity">
    <text evidence="1">Belongs to the sigma-70 factor family. ECF subfamily.</text>
</comment>
<keyword evidence="5" id="KW-0804">Transcription</keyword>
<keyword evidence="4" id="KW-0238">DNA-binding</keyword>
<dbReference type="CDD" id="cd06171">
    <property type="entry name" value="Sigma70_r4"/>
    <property type="match status" value="1"/>
</dbReference>
<feature type="domain" description="RNA polymerase sigma-70 region 2" evidence="6">
    <location>
        <begin position="28"/>
        <end position="94"/>
    </location>
</feature>
<evidence type="ECO:0000256" key="3">
    <source>
        <dbReference type="ARBA" id="ARBA00023082"/>
    </source>
</evidence>
<dbReference type="AlphaFoldDB" id="A0A9X2FGI4"/>
<evidence type="ECO:0000256" key="4">
    <source>
        <dbReference type="ARBA" id="ARBA00023125"/>
    </source>
</evidence>
<dbReference type="Gene3D" id="1.10.1740.10">
    <property type="match status" value="1"/>
</dbReference>
<dbReference type="InterPro" id="IPR013324">
    <property type="entry name" value="RNA_pol_sigma_r3/r4-like"/>
</dbReference>
<dbReference type="SUPFAM" id="SSF88659">
    <property type="entry name" value="Sigma3 and sigma4 domains of RNA polymerase sigma factors"/>
    <property type="match status" value="1"/>
</dbReference>
<dbReference type="InterPro" id="IPR036388">
    <property type="entry name" value="WH-like_DNA-bd_sf"/>
</dbReference>
<evidence type="ECO:0000313" key="8">
    <source>
        <dbReference type="EMBL" id="MCO6046024.1"/>
    </source>
</evidence>
<dbReference type="Proteomes" id="UP001155241">
    <property type="component" value="Unassembled WGS sequence"/>
</dbReference>
<protein>
    <submittedName>
        <fullName evidence="8">RNA polymerase sigma factor</fullName>
    </submittedName>
</protein>
<dbReference type="SUPFAM" id="SSF88946">
    <property type="entry name" value="Sigma2 domain of RNA polymerase sigma factors"/>
    <property type="match status" value="1"/>
</dbReference>
<dbReference type="NCBIfam" id="TIGR02937">
    <property type="entry name" value="sigma70-ECF"/>
    <property type="match status" value="1"/>
</dbReference>
<dbReference type="PANTHER" id="PTHR43133">
    <property type="entry name" value="RNA POLYMERASE ECF-TYPE SIGMA FACTO"/>
    <property type="match status" value="1"/>
</dbReference>
<keyword evidence="2" id="KW-0805">Transcription regulation</keyword>
<keyword evidence="9" id="KW-1185">Reference proteome</keyword>
<dbReference type="InterPro" id="IPR013249">
    <property type="entry name" value="RNA_pol_sigma70_r4_t2"/>
</dbReference>
<evidence type="ECO:0000313" key="9">
    <source>
        <dbReference type="Proteomes" id="UP001155241"/>
    </source>
</evidence>
<reference evidence="8" key="1">
    <citation type="submission" date="2022-06" db="EMBL/GenBank/DDBJ databases">
        <title>Aeoliella straminimaris, a novel planctomycete from sediments.</title>
        <authorList>
            <person name="Vitorino I.R."/>
            <person name="Lage O.M."/>
        </authorList>
    </citation>
    <scope>NUCLEOTIDE SEQUENCE</scope>
    <source>
        <strain evidence="8">ICT_H6.2</strain>
    </source>
</reference>
<proteinExistence type="inferred from homology"/>
<dbReference type="Pfam" id="PF08281">
    <property type="entry name" value="Sigma70_r4_2"/>
    <property type="match status" value="1"/>
</dbReference>
<evidence type="ECO:0000259" key="7">
    <source>
        <dbReference type="Pfam" id="PF08281"/>
    </source>
</evidence>
<dbReference type="EMBL" id="JAMXLR010000064">
    <property type="protein sequence ID" value="MCO6046024.1"/>
    <property type="molecule type" value="Genomic_DNA"/>
</dbReference>
<evidence type="ECO:0000259" key="6">
    <source>
        <dbReference type="Pfam" id="PF04542"/>
    </source>
</evidence>
<dbReference type="Gene3D" id="1.10.10.10">
    <property type="entry name" value="Winged helix-like DNA-binding domain superfamily/Winged helix DNA-binding domain"/>
    <property type="match status" value="1"/>
</dbReference>
<dbReference type="InterPro" id="IPR014284">
    <property type="entry name" value="RNA_pol_sigma-70_dom"/>
</dbReference>
<dbReference type="InterPro" id="IPR039425">
    <property type="entry name" value="RNA_pol_sigma-70-like"/>
</dbReference>
<feature type="domain" description="RNA polymerase sigma factor 70 region 4 type 2" evidence="7">
    <location>
        <begin position="137"/>
        <end position="188"/>
    </location>
</feature>
<organism evidence="8 9">
    <name type="scientific">Aeoliella straminimaris</name>
    <dbReference type="NCBI Taxonomy" id="2954799"/>
    <lineage>
        <taxon>Bacteria</taxon>
        <taxon>Pseudomonadati</taxon>
        <taxon>Planctomycetota</taxon>
        <taxon>Planctomycetia</taxon>
        <taxon>Pirellulales</taxon>
        <taxon>Lacipirellulaceae</taxon>
        <taxon>Aeoliella</taxon>
    </lineage>
</organism>
<evidence type="ECO:0000256" key="1">
    <source>
        <dbReference type="ARBA" id="ARBA00010641"/>
    </source>
</evidence>